<reference evidence="3 4" key="1">
    <citation type="submission" date="2019-02" db="EMBL/GenBank/DDBJ databases">
        <title>Deep-cultivation of Planctomycetes and their phenomic and genomic characterization uncovers novel biology.</title>
        <authorList>
            <person name="Wiegand S."/>
            <person name="Jogler M."/>
            <person name="Boedeker C."/>
            <person name="Pinto D."/>
            <person name="Vollmers J."/>
            <person name="Rivas-Marin E."/>
            <person name="Kohn T."/>
            <person name="Peeters S.H."/>
            <person name="Heuer A."/>
            <person name="Rast P."/>
            <person name="Oberbeckmann S."/>
            <person name="Bunk B."/>
            <person name="Jeske O."/>
            <person name="Meyerdierks A."/>
            <person name="Storesund J.E."/>
            <person name="Kallscheuer N."/>
            <person name="Luecker S."/>
            <person name="Lage O.M."/>
            <person name="Pohl T."/>
            <person name="Merkel B.J."/>
            <person name="Hornburger P."/>
            <person name="Mueller R.-W."/>
            <person name="Bruemmer F."/>
            <person name="Labrenz M."/>
            <person name="Spormann A.M."/>
            <person name="Op den Camp H."/>
            <person name="Overmann J."/>
            <person name="Amann R."/>
            <person name="Jetten M.S.M."/>
            <person name="Mascher T."/>
            <person name="Medema M.H."/>
            <person name="Devos D.P."/>
            <person name="Kaster A.-K."/>
            <person name="Ovreas L."/>
            <person name="Rohde M."/>
            <person name="Galperin M.Y."/>
            <person name="Jogler C."/>
        </authorList>
    </citation>
    <scope>NUCLEOTIDE SEQUENCE [LARGE SCALE GENOMIC DNA]</scope>
    <source>
        <strain evidence="3 4">TBK1r</strain>
    </source>
</reference>
<dbReference type="Pfam" id="PF13768">
    <property type="entry name" value="VWA_3"/>
    <property type="match status" value="1"/>
</dbReference>
<evidence type="ECO:0000313" key="4">
    <source>
        <dbReference type="Proteomes" id="UP000318081"/>
    </source>
</evidence>
<evidence type="ECO:0000313" key="3">
    <source>
        <dbReference type="EMBL" id="QDV88086.1"/>
    </source>
</evidence>
<dbReference type="PROSITE" id="PS50234">
    <property type="entry name" value="VWFA"/>
    <property type="match status" value="1"/>
</dbReference>
<feature type="domain" description="VWFA" evidence="2">
    <location>
        <begin position="309"/>
        <end position="473"/>
    </location>
</feature>
<keyword evidence="1" id="KW-0812">Transmembrane</keyword>
<dbReference type="InterPro" id="IPR036465">
    <property type="entry name" value="vWFA_dom_sf"/>
</dbReference>
<keyword evidence="4" id="KW-1185">Reference proteome</keyword>
<protein>
    <submittedName>
        <fullName evidence="3">von Willebrand factor type A domain protein</fullName>
    </submittedName>
</protein>
<keyword evidence="1" id="KW-0472">Membrane</keyword>
<dbReference type="Proteomes" id="UP000318081">
    <property type="component" value="Chromosome"/>
</dbReference>
<evidence type="ECO:0000256" key="1">
    <source>
        <dbReference type="SAM" id="Phobius"/>
    </source>
</evidence>
<accession>A0ABX5Y3N4</accession>
<organism evidence="3 4">
    <name type="scientific">Stieleria magnilauensis</name>
    <dbReference type="NCBI Taxonomy" id="2527963"/>
    <lineage>
        <taxon>Bacteria</taxon>
        <taxon>Pseudomonadati</taxon>
        <taxon>Planctomycetota</taxon>
        <taxon>Planctomycetia</taxon>
        <taxon>Pirellulales</taxon>
        <taxon>Pirellulaceae</taxon>
        <taxon>Stieleria</taxon>
    </lineage>
</organism>
<proteinExistence type="predicted"/>
<evidence type="ECO:0000259" key="2">
    <source>
        <dbReference type="PROSITE" id="PS50234"/>
    </source>
</evidence>
<dbReference type="PANTHER" id="PTHR46785:SF1">
    <property type="entry name" value="VON WILLEBRAND FACTOR A DOMAIN-CONTAINING PROTEIN 3B"/>
    <property type="match status" value="1"/>
</dbReference>
<dbReference type="RefSeq" id="WP_145220142.1">
    <property type="nucleotide sequence ID" value="NZ_CP036432.1"/>
</dbReference>
<dbReference type="SUPFAM" id="SSF53300">
    <property type="entry name" value="vWA-like"/>
    <property type="match status" value="1"/>
</dbReference>
<dbReference type="InterPro" id="IPR002035">
    <property type="entry name" value="VWF_A"/>
</dbReference>
<gene>
    <name evidence="3" type="ORF">TBK1r_71180</name>
</gene>
<feature type="transmembrane region" description="Helical" evidence="1">
    <location>
        <begin position="24"/>
        <end position="42"/>
    </location>
</feature>
<dbReference type="Gene3D" id="3.40.50.410">
    <property type="entry name" value="von Willebrand factor, type A domain"/>
    <property type="match status" value="1"/>
</dbReference>
<sequence>MPPGPATSIRPTVCRSVCRSVSRAGLWPLAVIVLLSAMFASFPQPSAAADRNEARFRRLLTGRHDEARVAALRSVPSDFQSRLYALPIVVDALEILCKDARFDRAVKQGQPELPGGVRLMIDFIGTVDRPEATETLVDLLDCSRLTWAMASIQTLCKNQHHAAIDDVIGLIGSEAFDASYGFRFTLARGLKEMKHPDAWEGLAKLFEHVDGQLAHRLDQEFQHVTSEDFDGDEERYQAWRGLVGLTPKPESSQVDALAKASEILRQDGQPELSIPQQMGLQPAKSAASYAREKRLKPSHYYGINIYAKRLLFLIDRSGSMKTVVGGHARIQRAKMELITAINGLDEQCQFGILVFDNDVRAWREELVEANETNKRNAIRFVEYLSAGRSTNTYAALRRSLSFDPQLEAVFLLTDGEPTYGPIVNPSAILLDILRRNEVHNVTINTIAIAVEPLMATFLRNLSEPSNGEFREVR</sequence>
<dbReference type="EMBL" id="CP036432">
    <property type="protein sequence ID" value="QDV88086.1"/>
    <property type="molecule type" value="Genomic_DNA"/>
</dbReference>
<dbReference type="PANTHER" id="PTHR46785">
    <property type="entry name" value="VON WILLEBRAND FACTOR A DOMAIN-CONTAINING PROTEIN 3B"/>
    <property type="match status" value="1"/>
</dbReference>
<name>A0ABX5Y3N4_9BACT</name>
<keyword evidence="1" id="KW-1133">Transmembrane helix</keyword>
<dbReference type="SMART" id="SM00327">
    <property type="entry name" value="VWA"/>
    <property type="match status" value="1"/>
</dbReference>